<dbReference type="HOGENOM" id="CLU_1081951_0_0_1"/>
<dbReference type="EMBL" id="AMGV01000001">
    <property type="protein sequence ID" value="KEF62946.1"/>
    <property type="molecule type" value="Genomic_DNA"/>
</dbReference>
<keyword evidence="2" id="KW-1185">Reference proteome</keyword>
<accession>A0A072PSU1</accession>
<reference evidence="1 2" key="1">
    <citation type="submission" date="2013-03" db="EMBL/GenBank/DDBJ databases">
        <title>The Genome Sequence of Exophiala aquamarina CBS 119918.</title>
        <authorList>
            <consortium name="The Broad Institute Genomics Platform"/>
            <person name="Cuomo C."/>
            <person name="de Hoog S."/>
            <person name="Gorbushina A."/>
            <person name="Walker B."/>
            <person name="Young S.K."/>
            <person name="Zeng Q."/>
            <person name="Gargeya S."/>
            <person name="Fitzgerald M."/>
            <person name="Haas B."/>
            <person name="Abouelleil A."/>
            <person name="Allen A.W."/>
            <person name="Alvarado L."/>
            <person name="Arachchi H.M."/>
            <person name="Berlin A.M."/>
            <person name="Chapman S.B."/>
            <person name="Gainer-Dewar J."/>
            <person name="Goldberg J."/>
            <person name="Griggs A."/>
            <person name="Gujja S."/>
            <person name="Hansen M."/>
            <person name="Howarth C."/>
            <person name="Imamovic A."/>
            <person name="Ireland A."/>
            <person name="Larimer J."/>
            <person name="McCowan C."/>
            <person name="Murphy C."/>
            <person name="Pearson M."/>
            <person name="Poon T.W."/>
            <person name="Priest M."/>
            <person name="Roberts A."/>
            <person name="Saif S."/>
            <person name="Shea T."/>
            <person name="Sisk P."/>
            <person name="Sykes S."/>
            <person name="Wortman J."/>
            <person name="Nusbaum C."/>
            <person name="Birren B."/>
        </authorList>
    </citation>
    <scope>NUCLEOTIDE SEQUENCE [LARGE SCALE GENOMIC DNA]</scope>
    <source>
        <strain evidence="1 2">CBS 119918</strain>
    </source>
</reference>
<comment type="caution">
    <text evidence="1">The sequence shown here is derived from an EMBL/GenBank/DDBJ whole genome shotgun (WGS) entry which is preliminary data.</text>
</comment>
<evidence type="ECO:0000313" key="2">
    <source>
        <dbReference type="Proteomes" id="UP000027920"/>
    </source>
</evidence>
<dbReference type="Proteomes" id="UP000027920">
    <property type="component" value="Unassembled WGS sequence"/>
</dbReference>
<gene>
    <name evidence="1" type="ORF">A1O9_00920</name>
</gene>
<protein>
    <recommendedName>
        <fullName evidence="3">F-box domain-containing protein</fullName>
    </recommendedName>
</protein>
<organism evidence="1 2">
    <name type="scientific">Exophiala aquamarina CBS 119918</name>
    <dbReference type="NCBI Taxonomy" id="1182545"/>
    <lineage>
        <taxon>Eukaryota</taxon>
        <taxon>Fungi</taxon>
        <taxon>Dikarya</taxon>
        <taxon>Ascomycota</taxon>
        <taxon>Pezizomycotina</taxon>
        <taxon>Eurotiomycetes</taxon>
        <taxon>Chaetothyriomycetidae</taxon>
        <taxon>Chaetothyriales</taxon>
        <taxon>Herpotrichiellaceae</taxon>
        <taxon>Exophiala</taxon>
    </lineage>
</organism>
<evidence type="ECO:0008006" key="3">
    <source>
        <dbReference type="Google" id="ProtNLM"/>
    </source>
</evidence>
<dbReference type="VEuPathDB" id="FungiDB:A1O9_00920"/>
<dbReference type="AlphaFoldDB" id="A0A072PSU1"/>
<dbReference type="GeneID" id="25275870"/>
<sequence>MTKQDARVAPEPTLPGLPPEVRERILFFALPSAGRKNFVVCRADAGTAANHLTAGSKCLSFHKKQCPGVALVNKQISQECVDLLQKTKNFGFCSAPCLRSFLTSIHPDFTRKIDKISCKKVISEHSCQRHHTRPFADLIIGVHASMQQTMRPAKWRSVLTLDLIAPQQFPVATLMVQAYSSTDHQSSGPTEFEDAEVYDVNKFRKAFVGTFEISIDLDKEVLEARDLLLAQEFRRSVARLAGAPVGGLNVTFVALHV</sequence>
<dbReference type="RefSeq" id="XP_013265536.1">
    <property type="nucleotide sequence ID" value="XM_013410082.1"/>
</dbReference>
<proteinExistence type="predicted"/>
<name>A0A072PSU1_9EURO</name>
<evidence type="ECO:0000313" key="1">
    <source>
        <dbReference type="EMBL" id="KEF62946.1"/>
    </source>
</evidence>